<dbReference type="EMBL" id="JANFVX010000030">
    <property type="protein sequence ID" value="MCW0346379.1"/>
    <property type="molecule type" value="Genomic_DNA"/>
</dbReference>
<evidence type="ECO:0000313" key="2">
    <source>
        <dbReference type="Proteomes" id="UP001208888"/>
    </source>
</evidence>
<name>A0AAJ1FTC7_PANAN</name>
<accession>A0AAJ1FTC7</accession>
<proteinExistence type="predicted"/>
<reference evidence="1" key="1">
    <citation type="submission" date="2022-06" db="EMBL/GenBank/DDBJ databases">
        <title>Dynamics of rice microbiomes reveals core vertical transmitted seed endophytes.</title>
        <authorList>
            <person name="Liao K."/>
            <person name="Zhang X."/>
        </authorList>
    </citation>
    <scope>NUCLEOTIDE SEQUENCE</scope>
    <source>
        <strain evidence="1">JT1-17</strain>
    </source>
</reference>
<evidence type="ECO:0000313" key="1">
    <source>
        <dbReference type="EMBL" id="MCW0346379.1"/>
    </source>
</evidence>
<gene>
    <name evidence="1" type="ORF">NB703_004472</name>
</gene>
<organism evidence="1 2">
    <name type="scientific">Pantoea ananas</name>
    <name type="common">Erwinia uredovora</name>
    <dbReference type="NCBI Taxonomy" id="553"/>
    <lineage>
        <taxon>Bacteria</taxon>
        <taxon>Pseudomonadati</taxon>
        <taxon>Pseudomonadota</taxon>
        <taxon>Gammaproteobacteria</taxon>
        <taxon>Enterobacterales</taxon>
        <taxon>Erwiniaceae</taxon>
        <taxon>Pantoea</taxon>
    </lineage>
</organism>
<dbReference type="RefSeq" id="WP_050598373.1">
    <property type="nucleotide sequence ID" value="NZ_JANFVX010000030.1"/>
</dbReference>
<sequence length="80" mass="8901">MSLRDEERGLIIIGEAALYLALTDKEIDINSLMEQLKSMATGSCSDNRLCKIFEAISWLKSLPARDLRGSLCHTFILSIA</sequence>
<dbReference type="Proteomes" id="UP001208888">
    <property type="component" value="Unassembled WGS sequence"/>
</dbReference>
<protein>
    <submittedName>
        <fullName evidence="1">Uncharacterized protein</fullName>
    </submittedName>
</protein>
<dbReference type="AlphaFoldDB" id="A0AAJ1FTC7"/>
<comment type="caution">
    <text evidence="1">The sequence shown here is derived from an EMBL/GenBank/DDBJ whole genome shotgun (WGS) entry which is preliminary data.</text>
</comment>